<feature type="compositionally biased region" description="Basic and acidic residues" evidence="1">
    <location>
        <begin position="57"/>
        <end position="73"/>
    </location>
</feature>
<dbReference type="InterPro" id="IPR007055">
    <property type="entry name" value="BON_dom"/>
</dbReference>
<protein>
    <submittedName>
        <fullName evidence="3">BON domain-containing protein</fullName>
    </submittedName>
</protein>
<feature type="region of interest" description="Disordered" evidence="1">
    <location>
        <begin position="1"/>
        <end position="243"/>
    </location>
</feature>
<feature type="compositionally biased region" description="Basic and acidic residues" evidence="1">
    <location>
        <begin position="219"/>
        <end position="228"/>
    </location>
</feature>
<dbReference type="EMBL" id="FNYC01000002">
    <property type="protein sequence ID" value="SEI68880.1"/>
    <property type="molecule type" value="Genomic_DNA"/>
</dbReference>
<feature type="compositionally biased region" description="Basic and acidic residues" evidence="1">
    <location>
        <begin position="81"/>
        <end position="110"/>
    </location>
</feature>
<feature type="domain" description="BON" evidence="2">
    <location>
        <begin position="240"/>
        <end position="308"/>
    </location>
</feature>
<dbReference type="Proteomes" id="UP000199420">
    <property type="component" value="Unassembled WGS sequence"/>
</dbReference>
<dbReference type="STRING" id="529704.SAMN02927913_1381"/>
<name>A0A1H6SXZ4_9GAMM</name>
<gene>
    <name evidence="3" type="ORF">SAMN04487997_1466</name>
</gene>
<organism evidence="3 4">
    <name type="scientific">Frateuria terrea</name>
    <dbReference type="NCBI Taxonomy" id="529704"/>
    <lineage>
        <taxon>Bacteria</taxon>
        <taxon>Pseudomonadati</taxon>
        <taxon>Pseudomonadota</taxon>
        <taxon>Gammaproteobacteria</taxon>
        <taxon>Lysobacterales</taxon>
        <taxon>Rhodanobacteraceae</taxon>
        <taxon>Frateuria</taxon>
    </lineage>
</organism>
<accession>A0A1H6SXZ4</accession>
<dbReference type="PROSITE" id="PS50914">
    <property type="entry name" value="BON"/>
    <property type="match status" value="1"/>
</dbReference>
<reference evidence="3 4" key="1">
    <citation type="submission" date="2016-10" db="EMBL/GenBank/DDBJ databases">
        <authorList>
            <person name="de Groot N.N."/>
        </authorList>
    </citation>
    <scope>NUCLEOTIDE SEQUENCE [LARGE SCALE GENOMIC DNA]</scope>
    <source>
        <strain evidence="3 4">DSM 26515</strain>
    </source>
</reference>
<feature type="compositionally biased region" description="Basic and acidic residues" evidence="1">
    <location>
        <begin position="1"/>
        <end position="32"/>
    </location>
</feature>
<dbReference type="Pfam" id="PF04972">
    <property type="entry name" value="BON"/>
    <property type="match status" value="1"/>
</dbReference>
<feature type="compositionally biased region" description="Basic and acidic residues" evidence="1">
    <location>
        <begin position="160"/>
        <end position="193"/>
    </location>
</feature>
<dbReference type="AlphaFoldDB" id="A0A1H6SXZ4"/>
<dbReference type="Gene3D" id="3.30.1340.30">
    <property type="match status" value="1"/>
</dbReference>
<evidence type="ECO:0000313" key="3">
    <source>
        <dbReference type="EMBL" id="SEI68880.1"/>
    </source>
</evidence>
<feature type="region of interest" description="Disordered" evidence="1">
    <location>
        <begin position="302"/>
        <end position="349"/>
    </location>
</feature>
<sequence>MSRNDDSQDDERSRYRTRDDRIRERNLRDPYEAQRPVRAYGDDDDYAAKHPWRAAHPRRDDEGGREPRWDEQPARYGGGYRGDEERQSRPRDARGDARYGLDTHAERHFVEGYQDEDNRRRAHGYGRNAGAWRSEPDYGRGRHGQSNSGYDSERAYGQGSDHDDARNDARRASWTQEHDYDGPRYGARRDSPGRGDSGSQHAHTDTYGGAGFRQQGKRYWFDEGDQRGQYRGTQPRGYERSDDRLRELACETLTDADIDAGDIEVRVSQGTVTLEGSVPVRWMKHAAEDLVDDLGGVKDIQNHLRVGRGSSGGAQASPGTPASPPSVGGTGTTGTTPPSTGDVGGRSRH</sequence>
<evidence type="ECO:0000313" key="4">
    <source>
        <dbReference type="Proteomes" id="UP000199420"/>
    </source>
</evidence>
<evidence type="ECO:0000259" key="2">
    <source>
        <dbReference type="PROSITE" id="PS50914"/>
    </source>
</evidence>
<dbReference type="RefSeq" id="WP_175483683.1">
    <property type="nucleotide sequence ID" value="NZ_FNYC01000002.1"/>
</dbReference>
<proteinExistence type="predicted"/>
<evidence type="ECO:0000256" key="1">
    <source>
        <dbReference type="SAM" id="MobiDB-lite"/>
    </source>
</evidence>
<keyword evidence="4" id="KW-1185">Reference proteome</keyword>